<keyword evidence="3" id="KW-1185">Reference proteome</keyword>
<gene>
    <name evidence="2" type="ORF">MACH26_11980</name>
</gene>
<dbReference type="AlphaFoldDB" id="A0AA48HLD7"/>
<keyword evidence="1" id="KW-1133">Transmembrane helix</keyword>
<evidence type="ECO:0000313" key="2">
    <source>
        <dbReference type="EMBL" id="BDX05677.1"/>
    </source>
</evidence>
<keyword evidence="1" id="KW-0472">Membrane</keyword>
<organism evidence="2 3">
    <name type="scientific">Planctobacterium marinum</name>
    <dbReference type="NCBI Taxonomy" id="1631968"/>
    <lineage>
        <taxon>Bacteria</taxon>
        <taxon>Pseudomonadati</taxon>
        <taxon>Pseudomonadota</taxon>
        <taxon>Gammaproteobacteria</taxon>
        <taxon>Alteromonadales</taxon>
        <taxon>Alteromonadaceae</taxon>
        <taxon>Planctobacterium</taxon>
    </lineage>
</organism>
<sequence>MSSTFESSKTERINFIIAVCAILISAASFYATYIQADAAEKQVRAMTLPLLQFDHSNWDEEKEESILTFSLQNGGAGPAVLHRVQFVYEQQIYDDLNAWIEACCLTQVELVRTRWESAKNDEAQTKLLPFDLISSDLSDVVVTGQMKYDFLLYEQNQLNKPLWDALNKARHVTKLQTCYCSLLEECYTATGLTNVTPVNACE</sequence>
<accession>A0AA48HLD7</accession>
<dbReference type="RefSeq" id="WP_338291665.1">
    <property type="nucleotide sequence ID" value="NZ_AP027272.1"/>
</dbReference>
<protein>
    <submittedName>
        <fullName evidence="2">Uncharacterized protein</fullName>
    </submittedName>
</protein>
<proteinExistence type="predicted"/>
<dbReference type="Proteomes" id="UP001333710">
    <property type="component" value="Chromosome"/>
</dbReference>
<dbReference type="EMBL" id="AP027272">
    <property type="protein sequence ID" value="BDX05677.1"/>
    <property type="molecule type" value="Genomic_DNA"/>
</dbReference>
<evidence type="ECO:0000313" key="3">
    <source>
        <dbReference type="Proteomes" id="UP001333710"/>
    </source>
</evidence>
<keyword evidence="1" id="KW-0812">Transmembrane</keyword>
<name>A0AA48HLD7_9ALTE</name>
<dbReference type="KEGG" id="pmaw:MACH26_11980"/>
<reference evidence="2" key="1">
    <citation type="submission" date="2023-01" db="EMBL/GenBank/DDBJ databases">
        <title>Complete genome sequence of Planctobacterium marinum strain Dej080120_11.</title>
        <authorList>
            <person name="Ueki S."/>
            <person name="Maruyama F."/>
        </authorList>
    </citation>
    <scope>NUCLEOTIDE SEQUENCE</scope>
    <source>
        <strain evidence="2">Dej080120_11</strain>
    </source>
</reference>
<evidence type="ECO:0000256" key="1">
    <source>
        <dbReference type="SAM" id="Phobius"/>
    </source>
</evidence>
<feature type="transmembrane region" description="Helical" evidence="1">
    <location>
        <begin position="12"/>
        <end position="33"/>
    </location>
</feature>